<dbReference type="Gene3D" id="3.30.1330.80">
    <property type="entry name" value="Hypothetical protein, similar to alpha- acetolactate decarboxylase, domain 2"/>
    <property type="match status" value="1"/>
</dbReference>
<dbReference type="PANTHER" id="PTHR34988">
    <property type="entry name" value="PROTEIN, PUTATIVE-RELATED"/>
    <property type="match status" value="1"/>
</dbReference>
<dbReference type="EMBL" id="BARS01003513">
    <property type="protein sequence ID" value="GAF83756.1"/>
    <property type="molecule type" value="Genomic_DNA"/>
</dbReference>
<proteinExistence type="predicted"/>
<accession>X0T8U3</accession>
<gene>
    <name evidence="2" type="ORF">S01H1_06815</name>
</gene>
<name>X0T8U3_9ZZZZ</name>
<dbReference type="PROSITE" id="PS51742">
    <property type="entry name" value="PPC"/>
    <property type="match status" value="1"/>
</dbReference>
<dbReference type="SUPFAM" id="SSF117856">
    <property type="entry name" value="AF0104/ALDC/Ptd012-like"/>
    <property type="match status" value="1"/>
</dbReference>
<sequence>MKACEGQIGRVFIMRLEDGDTVPGCIERFAEEKGVSVGQVILVGGIGGGEVVVGPRRSEEMPPQPMLLPVDGAHEVLGVGVLAPGEDGKPILHIHAALGRSGQTMSGCLQHGVTTWLVAEVILFEILGVNVARVKDEESGFVLLEPEG</sequence>
<dbReference type="CDD" id="cd11378">
    <property type="entry name" value="DUF296"/>
    <property type="match status" value="1"/>
</dbReference>
<dbReference type="PANTHER" id="PTHR34988:SF1">
    <property type="entry name" value="DNA-BINDING PROTEIN"/>
    <property type="match status" value="1"/>
</dbReference>
<dbReference type="InterPro" id="IPR005175">
    <property type="entry name" value="PPC_dom"/>
</dbReference>
<feature type="domain" description="PPC" evidence="1">
    <location>
        <begin position="6"/>
        <end position="147"/>
    </location>
</feature>
<dbReference type="Pfam" id="PF03479">
    <property type="entry name" value="PCC"/>
    <property type="match status" value="1"/>
</dbReference>
<evidence type="ECO:0000313" key="2">
    <source>
        <dbReference type="EMBL" id="GAF83756.1"/>
    </source>
</evidence>
<dbReference type="AlphaFoldDB" id="X0T8U3"/>
<organism evidence="2">
    <name type="scientific">marine sediment metagenome</name>
    <dbReference type="NCBI Taxonomy" id="412755"/>
    <lineage>
        <taxon>unclassified sequences</taxon>
        <taxon>metagenomes</taxon>
        <taxon>ecological metagenomes</taxon>
    </lineage>
</organism>
<evidence type="ECO:0000259" key="1">
    <source>
        <dbReference type="PROSITE" id="PS51742"/>
    </source>
</evidence>
<reference evidence="2" key="1">
    <citation type="journal article" date="2014" name="Front. Microbiol.">
        <title>High frequency of phylogenetically diverse reductive dehalogenase-homologous genes in deep subseafloor sedimentary metagenomes.</title>
        <authorList>
            <person name="Kawai M."/>
            <person name="Futagami T."/>
            <person name="Toyoda A."/>
            <person name="Takaki Y."/>
            <person name="Nishi S."/>
            <person name="Hori S."/>
            <person name="Arai W."/>
            <person name="Tsubouchi T."/>
            <person name="Morono Y."/>
            <person name="Uchiyama I."/>
            <person name="Ito T."/>
            <person name="Fujiyama A."/>
            <person name="Inagaki F."/>
            <person name="Takami H."/>
        </authorList>
    </citation>
    <scope>NUCLEOTIDE SEQUENCE</scope>
    <source>
        <strain evidence="2">Expedition CK06-06</strain>
    </source>
</reference>
<comment type="caution">
    <text evidence="2">The sequence shown here is derived from an EMBL/GenBank/DDBJ whole genome shotgun (WGS) entry which is preliminary data.</text>
</comment>
<protein>
    <recommendedName>
        <fullName evidence="1">PPC domain-containing protein</fullName>
    </recommendedName>
</protein>